<proteinExistence type="predicted"/>
<dbReference type="STRING" id="633697.EubceDRAFT1_0985"/>
<feature type="domain" description="Streptococcal pilin isopeptide linkage" evidence="4">
    <location>
        <begin position="1313"/>
        <end position="1441"/>
    </location>
</feature>
<feature type="transmembrane region" description="Helical" evidence="2">
    <location>
        <begin position="4347"/>
        <end position="4366"/>
    </location>
</feature>
<dbReference type="Pfam" id="PF24547">
    <property type="entry name" value="DUF7601"/>
    <property type="match status" value="1"/>
</dbReference>
<feature type="domain" description="Streptococcal pilin isopeptide linkage" evidence="4">
    <location>
        <begin position="1708"/>
        <end position="1839"/>
    </location>
</feature>
<dbReference type="InterPro" id="IPR022464">
    <property type="entry name" value="Strep_pil_isopept_link"/>
</dbReference>
<feature type="domain" description="Streptococcal pilin isopeptide linkage" evidence="4">
    <location>
        <begin position="3806"/>
        <end position="3925"/>
    </location>
</feature>
<reference evidence="7 8" key="1">
    <citation type="submission" date="2010-08" db="EMBL/GenBank/DDBJ databases">
        <authorList>
            <consortium name="US DOE Joint Genome Institute (JGI-PGF)"/>
            <person name="Lucas S."/>
            <person name="Copeland A."/>
            <person name="Lapidus A."/>
            <person name="Cheng J.-F."/>
            <person name="Bruce D."/>
            <person name="Goodwin L."/>
            <person name="Pitluck S."/>
            <person name="Land M.L."/>
            <person name="Hauser L."/>
            <person name="Chang Y.-J."/>
            <person name="Anderson I.J."/>
            <person name="Johnson E."/>
            <person name="Mulhopadhyay B."/>
            <person name="Kyrpides N."/>
            <person name="Woyke T.J."/>
        </authorList>
    </citation>
    <scope>NUCLEOTIDE SEQUENCE [LARGE SCALE GENOMIC DNA]</scope>
    <source>
        <strain evidence="7 8">6</strain>
    </source>
</reference>
<evidence type="ECO:0000259" key="6">
    <source>
        <dbReference type="Pfam" id="PF24547"/>
    </source>
</evidence>
<evidence type="ECO:0000259" key="4">
    <source>
        <dbReference type="Pfam" id="PF12892"/>
    </source>
</evidence>
<keyword evidence="2" id="KW-1133">Transmembrane helix</keyword>
<feature type="domain" description="Streptococcal pilin isopeptide linkage" evidence="4">
    <location>
        <begin position="2508"/>
        <end position="2624"/>
    </location>
</feature>
<dbReference type="NCBIfam" id="TIGR03786">
    <property type="entry name" value="strep_pil_rpt"/>
    <property type="match status" value="7"/>
</dbReference>
<feature type="chain" id="PRO_5005684675" evidence="3">
    <location>
        <begin position="29"/>
        <end position="4372"/>
    </location>
</feature>
<dbReference type="HOGENOM" id="CLU_223740_0_0_9"/>
<feature type="region of interest" description="Disordered" evidence="1">
    <location>
        <begin position="33"/>
        <end position="116"/>
    </location>
</feature>
<dbReference type="Pfam" id="PF12892">
    <property type="entry name" value="FctA"/>
    <property type="match status" value="22"/>
</dbReference>
<dbReference type="InterPro" id="IPR055382">
    <property type="entry name" value="DUF7601"/>
</dbReference>
<evidence type="ECO:0000313" key="7">
    <source>
        <dbReference type="EMBL" id="EIM56810.1"/>
    </source>
</evidence>
<feature type="domain" description="Streptococcal pilin isopeptide linkage" evidence="4">
    <location>
        <begin position="2632"/>
        <end position="2757"/>
    </location>
</feature>
<dbReference type="Proteomes" id="UP000005753">
    <property type="component" value="Chromosome"/>
</dbReference>
<feature type="domain" description="Streptococcal pilin isopeptide linkage" evidence="4">
    <location>
        <begin position="2113"/>
        <end position="2233"/>
    </location>
</feature>
<dbReference type="Pfam" id="PF17802">
    <property type="entry name" value="SpaA"/>
    <property type="match status" value="1"/>
</dbReference>
<feature type="domain" description="Streptococcal pilin isopeptide linkage" evidence="4">
    <location>
        <begin position="2895"/>
        <end position="3021"/>
    </location>
</feature>
<feature type="domain" description="Streptococcal pilin isopeptide linkage" evidence="4">
    <location>
        <begin position="3030"/>
        <end position="3146"/>
    </location>
</feature>
<keyword evidence="8" id="KW-1185">Reference proteome</keyword>
<gene>
    <name evidence="7" type="ORF">EubceDRAFT1_0985</name>
</gene>
<feature type="domain" description="Streptococcal pilin isopeptide linkage" evidence="4">
    <location>
        <begin position="3544"/>
        <end position="3660"/>
    </location>
</feature>
<reference evidence="7 8" key="2">
    <citation type="submission" date="2012-02" db="EMBL/GenBank/DDBJ databases">
        <title>Improved High-Quality Draft sequence of Eubacterium cellulosolvens 6.</title>
        <authorList>
            <consortium name="US DOE Joint Genome Institute"/>
            <person name="Lucas S."/>
            <person name="Han J."/>
            <person name="Lapidus A."/>
            <person name="Cheng J.-F."/>
            <person name="Goodwin L."/>
            <person name="Pitluck S."/>
            <person name="Peters L."/>
            <person name="Mikhailova N."/>
            <person name="Gu W."/>
            <person name="Detter J.C."/>
            <person name="Han C."/>
            <person name="Tapia R."/>
            <person name="Land M."/>
            <person name="Hauser L."/>
            <person name="Kyrpides N."/>
            <person name="Ivanova N."/>
            <person name="Pagani I."/>
            <person name="Johnson E."/>
            <person name="Mukhopadhyay B."/>
            <person name="Anderson I."/>
            <person name="Woyke T."/>
        </authorList>
    </citation>
    <scope>NUCLEOTIDE SEQUENCE [LARGE SCALE GENOMIC DNA]</scope>
    <source>
        <strain evidence="7 8">6</strain>
    </source>
</reference>
<feature type="domain" description="Streptococcal pilin isopeptide linkage" evidence="4">
    <location>
        <begin position="3946"/>
        <end position="4060"/>
    </location>
</feature>
<feature type="signal peptide" evidence="3">
    <location>
        <begin position="1"/>
        <end position="28"/>
    </location>
</feature>
<feature type="domain" description="Streptococcal pilin isopeptide linkage" evidence="4">
    <location>
        <begin position="1181"/>
        <end position="1304"/>
    </location>
</feature>
<feature type="region of interest" description="Disordered" evidence="1">
    <location>
        <begin position="4313"/>
        <end position="4337"/>
    </location>
</feature>
<feature type="compositionally biased region" description="Polar residues" evidence="1">
    <location>
        <begin position="33"/>
        <end position="46"/>
    </location>
</feature>
<dbReference type="Gene3D" id="2.60.40.10">
    <property type="entry name" value="Immunoglobulins"/>
    <property type="match status" value="2"/>
</dbReference>
<name>I5ASN7_EUBC6</name>
<evidence type="ECO:0000256" key="2">
    <source>
        <dbReference type="SAM" id="Phobius"/>
    </source>
</evidence>
<dbReference type="InterPro" id="IPR038174">
    <property type="entry name" value="Strep_pil_link_sf"/>
</dbReference>
<keyword evidence="2" id="KW-0812">Transmembrane</keyword>
<feature type="domain" description="Streptococcal pilin isopeptide linkage" evidence="4">
    <location>
        <begin position="1847"/>
        <end position="1967"/>
    </location>
</feature>
<sequence>MSKRFKNVLALMLSVSMIFGSNGTTVLAGTFSNDSGTAQSVQTESSLADEASGENDGSENNGQSAAPVNMDGNGTADGMETQNGTDSGAASDDETEGTASDAPEAENPEEKGSRTEYTFESGELKVTATFSDPCAVSDQAELNVSGLSNAESASCMSVLNGQASQTKAYTDKDTFLYKITFVRDGQIIEPANGSVRYNITFKNKQLRSFLREEEKAGDIHSVNAGAEASGNNAGELEVKQLTRSKNQDGSRSDTYNGAEAVSGLSVNAEQDQVSFTAANASVFSFHKKTVKAAGEETEDDVVGAGNGMTAVVNFRYADGTSVSDVAMPQNRFYAVYSNSTDFAAGALNQSGAVTLSEAEKYNSNWPWDYQGKKALSDGRYNFNLYELNEGTGFVYDGTNAKTLHDDGNVRREITNGSTVTVDGKEYTVYIEGLEKADTWNPQLIVNYPASREVRINFVAKVNADLTLDLIFDEEPAVKSDDHASVFVEAEVVDGNGQKQNVYYMKSLSEISEKETKILIGNGDWKLSNGSDAVQVTYAGGNVKATVVKTDTNEPNIADVQSGQSYISRISENGLVCAYRVNYGALKEDENSGKTDKHMILPVNFRKVKTTNDYDYLGVIGSGYLYGITADTYKQQHEIQSNFATNHYYSGGNEIQPNLAGTDGGLVAIAHSEDGRDVRIARDAAGVLVVYIDETQTSLVKDESSSQMAVTIGMKSSDISANMVNPALNHCAQISSALGSHEATIDPAEGTRTVDSRYFDDNTTIYVDADKLSALSSAGFTIKKKPGQMIVFNFRSSSPVLQQFVVEEYGDDGNLIRSVSSTETHSVGDPHNAELNTAICQKIVWNIQNGSLTLDGSSAGIYLVPNGDVVVNQSCTGWLLGGLGHSVETRQEWHYVYAENPQVDKASLQASKTVDGALARNYQKFVFVLEKYDPYTKGWIEVGRTENSGSVVKFEASNMNDNYNAYRIREIDKAESTEGGYILDTRMIYARVKYFVVKSTSGKNQVAVAGTPEYYSSFRESLFDSENGNGFSGKIEDTSKTPFSNRTKTASLTLGKTVTDNYATDQTFTFEVTIQRPVLDDDGNATGVFTNLSGELETDRNTKVTFNGGKAKVKLKAGETITIDGLKYGDVYAVEEINIPAGYQLSEGQENKVTGTISAENESAATVSFSNTYHAEGSAVISGVKKLSGREFKKGDSATFVVTADLLKNPAAPLPNPSTVTVKPAEGKAVAFSFPAIHYELSDLRGEKEKTFYYYVSEMEYSMDGVSRDRSVKPVAVTVTDNGKGKLETRVKLDDTQNTFVNTYTAQGKTKVGGVKTLENRKFKKGDSMTFTLTPEIKDTAKQPMPAKSTVTIKPTSGKTADFDFGELIFTNDMLEGATSKDFRYTVSETATMSGVTNDNGTHTLVVRVTDNLDGTLRVEKEYTNTTAPEITDQAAFVNTYHADGTLTMTGIKQMAGRSFRKGDSWTFEVTCSDAKAPMPANRKVTITPSSGDTAVLDFGEIRYSLADAGKTYVYTVAETGNVPGVTNDSEKTMTVSVSDDGSGKLVINSSFGGGSSMTFVNTYDANGQTSVEGEKYLQNRKFKDGDSFAFVIRAAVQDEEAPLPEKTRVVIQPTDGQHAAFSFGKIHYTLADLKGEEQKTFHYEITEEASVAHVKNDKGTHVLTVKVTDQHDGTLKVEKSFDNSNAPKQTAQAYFVNTYEASGSTKLAGKKLLTGRTFRSGDSFTFKLSGNGPLPAECEKTITPTDRTAADVSFGTISYSLKDLTENGKVAEEKTFTYEVKEEASVSGVTNDTGTHKVDVTVSDAEHDGKLRITAVYRDVYGKEESRTADGFTFVNTYDAAGSVKLAGVKNIENRDFQAGDSWTFVLGSTQEDAPLPKHTSVTIRPESGREQEFAFDEIGYKLRDLAGAKSRTFVYTIAETGSVAGVQNDTEAHTVTVTVTDNGDGTLTAVPVYSDVEGKASFTNVYGADGTFVLSGTKQITGREFQTGDNWTFTVKAREADAPLPENTEVTVTPETDTTTAAISFGKIHFGDEIFRGVKAAADGSRTRSFVYDVTESGKIEGVTNDAKQKHTVTVTAVDDGKGNITATAVYSDGAALVFVNEYDASGSVELRGVKKLERRDFRAGDKWTFTITADEEGAPLPKKTSVTIEPKKGDSAVFDFGNVNYTLADLGGKDSRSFVYTVEESGTVKGVQNDRTAHKITVDVKDLKNGQLEVKASSGKEGEGLVFTNTYGAAGKISITGEKIIDTRDFHSGDYAEFEISANAQNPDAPLPSVTTVSVAPAEGRSGKFAFGEIHFTKDDLKETEADGTVSYVESKKFIYDIRESAASMAGTKKDEHTAQVVVTVTDQYDGTLKVQYECENGELRFENKYQAQGSVSIAGTKTITGRSFHKKDAWTFEMTAQEADAPLPSPAVVTIHPKSGNTEAFAFADITYTLSDLKGKTSRTFTYTVSESGTVKGVTNDAVAKKVLVTVTDNGDGTLEAVPEYAGGALTFTNTYGAKGQASIGGTKTIEGRSFREGDAWTFTVKADDPKAPMPEKKELTIHPTEGQVAALDFGPISYSLSDVGKTYVYTVYESGRIDGVTNDQEEHTVTVTVKDNGEGGLNIEQTYSDGGALAFTNTYDAEGSLTLEGTKKIEGRKFLAGDAWTFTLSSEDEGAPLPDPAKVTVKADRGNEKDFSFQEISYRLSDLEGEDRKTFTYTVTESGKIDGVSNDKAQTVVVTVEDNKDGTLTAVADYGRNEDGTAKDAAVFVNTYDAVGHGKVSVTKKITGRTFRPGDAWTFTIRPADETQKAPLPENCSMTIRPDKGTAMSAAFDEITYRLEDLDGADEKEFRYVITESGSVDGVTNDAGEHYVTVLARDLKNGKIETTVSGEDGEKAVFVNSYDAAGQTVLKGVKELINRPFKAGDSWKFEITPVTKGAPMPEKTEVSIAPTAEDGYSCDFSFGKLKVMLEDLKNENGTYAKERTFVYQVTESGTVAGVQNDTEIHTISVNVTDNRDGKLDVTASYTDGRTVVFRNTYGAAGKFGLSGRKVIENREFREGDAWTFAVTADSPDAPLPENTEVTIHPVSGNTSAIDFGEINYTLADAGKVYTYTVTESGSVSGVKNDEKKHTVKVSVTDDGEGGIIAVPQYSDGKALIFTNVYDAEGFANLNGVKKLENREFRKGDAWTFRISSDDENAPLPENSEVEITPAFGANAEINFGEIRYSLADLDGGHEKVFHYTITESGKVKGVTNDKKIHTVDVTVTDMLDGNLRVVPAYSDGETAVFTNSYHASGEITLHGVKRIDTRDFHDGDSAVFTITGDGKLPEPASVTIHPVSGREEAFAFNRISYTLEDLKNEDGSYADSRVFTYEVTETAEMAGTVTDPEKHKVTVTVTDRKDGTLSVESVYADEEKENGAGFAFLNKYDASGTATVKGVKNIENRNFKAGDVWTFTMKAADKNAPLPEPASVTIRPVEGGAEEFAFAPIRYSLSDLEGSREKTFHYIVTESGHVSGVTNDSVAHGVEVRVRDNGDGTLTAVPAYKDGTELKFVNTYGADGTFALKATKTLEGRNFQKGDAWTFTLHADREEAPMPEKTEITIRPEEGSVAQVDFGTISYGLKDRDQTYVYTVTESGEIDGVTNDARNHSVKVHITDDGQGGLIAEPSYSRAALDFVNTYDASGEIEIDGVKEITGRDFREGDAWTFAIKGLDGAPMPEKTETTIHPSEGDETAFSFGSIQYTLEDLKNEDGIRVDSRTFTYEVTERGHVEGVTNDSAVHFVIVTVTDKKDGTLEVSRSFGTDEAGKPVRELKFVNTYWAENAVEISGTKKLENRDFCEGDTWGFVITSLDPEAPLPETSSQTIAPKEGRTAEFSFGEIRYTLSDLKGKKEKTFTYIVSEKGEVKGVTNDFSHSFKVTVTDNGDGTLGIVTDYGENGSLEFVNTYHASGEISLTGHKYFDAEDGEEAGLQYGQFTFTVKEDGRTVATGKNRADGEITFTEIRYESVDDIGEHTYVITEDVPEGAKFFTYVLNGKEYTRAYYEGVVYDLRSIEVKVKVTDKKDGTLDAEVEKGTEPVSFTNESVHGVTYVRFTKLDQSGNRLAGAKLQILKADGTQAYAYDADGSLTTEKCYWISSADEGQRYQLKDEDSTDDKGTVYYLHEEEAPEGKEKAEDVKFTVKTSMQLAPDGSQYEQTNYYDADGRLITDQTLGITMTDLTLTEFEKRSADSKELLVGAELCITDRDGNPVKNAKGEVIEAWTTGEDHAYATEKGTAVIAGLADGDYYLKEIKAPEGYEIAEPLAFTLENGRVKGNDEEHAYTVTMYDEKIVIPTATPTVTPTTAPTKEPTKAPTKASSKTTVVQTGDNTPVVQYLLLFAVAALGLALALWRRRRNA</sequence>
<feature type="domain" description="Streptococcal pilin isopeptide linkage" evidence="4">
    <location>
        <begin position="2242"/>
        <end position="2373"/>
    </location>
</feature>
<feature type="domain" description="Streptococcal pilin isopeptide linkage" evidence="4">
    <location>
        <begin position="1976"/>
        <end position="2105"/>
    </location>
</feature>
<dbReference type="Gene3D" id="2.60.40.3050">
    <property type="match status" value="22"/>
</dbReference>
<dbReference type="Gene3D" id="2.60.40.1140">
    <property type="entry name" value="Collagen-binding surface protein Cna, B-type domain"/>
    <property type="match status" value="1"/>
</dbReference>
<protein>
    <submittedName>
        <fullName evidence="7">Pilin isopeptide linkage domain protein</fullName>
    </submittedName>
</protein>
<feature type="domain" description="Streptococcal pilin isopeptide linkage" evidence="4">
    <location>
        <begin position="2765"/>
        <end position="2887"/>
    </location>
</feature>
<feature type="domain" description="Streptococcal pilin isopeptide linkage" evidence="4">
    <location>
        <begin position="3154"/>
        <end position="3274"/>
    </location>
</feature>
<feature type="domain" description="Streptococcal pilin isopeptide linkage" evidence="4">
    <location>
        <begin position="1572"/>
        <end position="1700"/>
    </location>
</feature>
<feature type="domain" description="Streptococcal pilin isopeptide linkage" evidence="4">
    <location>
        <begin position="3416"/>
        <end position="3536"/>
    </location>
</feature>
<feature type="domain" description="Streptococcal pilin isopeptide linkage" evidence="4">
    <location>
        <begin position="2381"/>
        <end position="2499"/>
    </location>
</feature>
<accession>I5ASN7</accession>
<feature type="domain" description="DUF7601" evidence="6">
    <location>
        <begin position="1050"/>
        <end position="1172"/>
    </location>
</feature>
<dbReference type="InterPro" id="IPR041033">
    <property type="entry name" value="SpaA_PFL_dom_1"/>
</dbReference>
<keyword evidence="3" id="KW-0732">Signal</keyword>
<dbReference type="eggNOG" id="COG4932">
    <property type="taxonomic scope" value="Bacteria"/>
</dbReference>
<organism evidence="7 8">
    <name type="scientific">Eubacterium cellulosolvens (strain ATCC 43171 / JCM 9499 / 6)</name>
    <name type="common">Cillobacterium cellulosolvens</name>
    <dbReference type="NCBI Taxonomy" id="633697"/>
    <lineage>
        <taxon>Bacteria</taxon>
        <taxon>Bacillati</taxon>
        <taxon>Bacillota</taxon>
        <taxon>Clostridia</taxon>
        <taxon>Eubacteriales</taxon>
        <taxon>Eubacteriaceae</taxon>
        <taxon>Eubacterium</taxon>
    </lineage>
</organism>
<evidence type="ECO:0000256" key="3">
    <source>
        <dbReference type="SAM" id="SignalP"/>
    </source>
</evidence>
<evidence type="ECO:0000259" key="5">
    <source>
        <dbReference type="Pfam" id="PF17802"/>
    </source>
</evidence>
<feature type="domain" description="Streptococcal pilin isopeptide linkage" evidence="4">
    <location>
        <begin position="3668"/>
        <end position="3797"/>
    </location>
</feature>
<evidence type="ECO:0000256" key="1">
    <source>
        <dbReference type="SAM" id="MobiDB-lite"/>
    </source>
</evidence>
<dbReference type="OrthoDB" id="1768994at2"/>
<dbReference type="InterPro" id="IPR013783">
    <property type="entry name" value="Ig-like_fold"/>
</dbReference>
<feature type="domain" description="Streptococcal pilin isopeptide linkage" evidence="4">
    <location>
        <begin position="1451"/>
        <end position="1564"/>
    </location>
</feature>
<dbReference type="EMBL" id="CM001487">
    <property type="protein sequence ID" value="EIM56810.1"/>
    <property type="molecule type" value="Genomic_DNA"/>
</dbReference>
<feature type="domain" description="Streptococcal pilin isopeptide linkage" evidence="4">
    <location>
        <begin position="3282"/>
        <end position="3408"/>
    </location>
</feature>
<evidence type="ECO:0000313" key="8">
    <source>
        <dbReference type="Proteomes" id="UP000005753"/>
    </source>
</evidence>
<keyword evidence="2" id="KW-0472">Membrane</keyword>
<feature type="domain" description="SpaA-like prealbumin fold" evidence="5">
    <location>
        <begin position="4199"/>
        <end position="4286"/>
    </location>
</feature>